<dbReference type="Proteomes" id="UP000199236">
    <property type="component" value="Unassembled WGS sequence"/>
</dbReference>
<keyword evidence="8" id="KW-1185">Reference proteome</keyword>
<keyword evidence="5 6" id="KW-0472">Membrane</keyword>
<feature type="transmembrane region" description="Helical" evidence="6">
    <location>
        <begin position="320"/>
        <end position="340"/>
    </location>
</feature>
<feature type="transmembrane region" description="Helical" evidence="6">
    <location>
        <begin position="279"/>
        <end position="299"/>
    </location>
</feature>
<dbReference type="Pfam" id="PF01554">
    <property type="entry name" value="MatE"/>
    <property type="match status" value="2"/>
</dbReference>
<feature type="transmembrane region" description="Helical" evidence="6">
    <location>
        <begin position="50"/>
        <end position="73"/>
    </location>
</feature>
<evidence type="ECO:0000256" key="5">
    <source>
        <dbReference type="ARBA" id="ARBA00023136"/>
    </source>
</evidence>
<evidence type="ECO:0000313" key="8">
    <source>
        <dbReference type="Proteomes" id="UP000199236"/>
    </source>
</evidence>
<name>A0A1I5D9B7_9HYPH</name>
<evidence type="ECO:0000256" key="3">
    <source>
        <dbReference type="ARBA" id="ARBA00022692"/>
    </source>
</evidence>
<dbReference type="AlphaFoldDB" id="A0A1I5D9B7"/>
<dbReference type="OrthoDB" id="9789527at2"/>
<proteinExistence type="inferred from homology"/>
<evidence type="ECO:0000256" key="4">
    <source>
        <dbReference type="ARBA" id="ARBA00022989"/>
    </source>
</evidence>
<feature type="transmembrane region" description="Helical" evidence="6">
    <location>
        <begin position="393"/>
        <end position="409"/>
    </location>
</feature>
<feature type="transmembrane region" description="Helical" evidence="6">
    <location>
        <begin position="248"/>
        <end position="267"/>
    </location>
</feature>
<evidence type="ECO:0000256" key="6">
    <source>
        <dbReference type="SAM" id="Phobius"/>
    </source>
</evidence>
<dbReference type="EMBL" id="FOVR01000002">
    <property type="protein sequence ID" value="SFN95802.1"/>
    <property type="molecule type" value="Genomic_DNA"/>
</dbReference>
<dbReference type="STRING" id="655353.SAMN04488056_102521"/>
<evidence type="ECO:0000256" key="2">
    <source>
        <dbReference type="ARBA" id="ARBA00010199"/>
    </source>
</evidence>
<organism evidence="7 8">
    <name type="scientific">Cohaesibacter marisflavi</name>
    <dbReference type="NCBI Taxonomy" id="655353"/>
    <lineage>
        <taxon>Bacteria</taxon>
        <taxon>Pseudomonadati</taxon>
        <taxon>Pseudomonadota</taxon>
        <taxon>Alphaproteobacteria</taxon>
        <taxon>Hyphomicrobiales</taxon>
        <taxon>Cohaesibacteraceae</taxon>
    </lineage>
</organism>
<feature type="transmembrane region" description="Helical" evidence="6">
    <location>
        <begin position="360"/>
        <end position="381"/>
    </location>
</feature>
<feature type="transmembrane region" description="Helical" evidence="6">
    <location>
        <begin position="18"/>
        <end position="44"/>
    </location>
</feature>
<evidence type="ECO:0000256" key="1">
    <source>
        <dbReference type="ARBA" id="ARBA00004141"/>
    </source>
</evidence>
<keyword evidence="3 6" id="KW-0812">Transmembrane</keyword>
<dbReference type="PANTHER" id="PTHR42893:SF46">
    <property type="entry name" value="PROTEIN DETOXIFICATION 44, CHLOROPLASTIC"/>
    <property type="match status" value="1"/>
</dbReference>
<dbReference type="RefSeq" id="WP_090070043.1">
    <property type="nucleotide sequence ID" value="NZ_FOVR01000002.1"/>
</dbReference>
<dbReference type="GO" id="GO:0005886">
    <property type="term" value="C:plasma membrane"/>
    <property type="evidence" value="ECO:0007669"/>
    <property type="project" value="TreeGrafter"/>
</dbReference>
<protein>
    <submittedName>
        <fullName evidence="7">Putative efflux protein, MATE family</fullName>
    </submittedName>
</protein>
<dbReference type="GO" id="GO:0015297">
    <property type="term" value="F:antiporter activity"/>
    <property type="evidence" value="ECO:0007669"/>
    <property type="project" value="InterPro"/>
</dbReference>
<dbReference type="InterPro" id="IPR044644">
    <property type="entry name" value="DinF-like"/>
</dbReference>
<keyword evidence="4 6" id="KW-1133">Transmembrane helix</keyword>
<gene>
    <name evidence="7" type="ORF">SAMN04488056_102521</name>
</gene>
<sequence length="445" mass="47647">MDIAPSENKRSFSVTHKLVLGIAVPMTLGLITVPLVGIVDMAVIGQLGSASLMGGIAIGSSLFDIVASSFNFLRMGTTGLTAQALGAGDTISQRAVAYRALMIALLLGLMTIVIGPLVTPWALAAMGGSDAVNEAAQTYLLIRLFAMPFSLGNFAIFGWLFGLGKSRKGMALLILQNSINVILTVWFVLGLDLGVAGAAFGSVAAEAVATFVGLGMMAHHLRADWRVPLPRLFHKEAFARFLAVNSDIFIRSMVMLFSFTLFTALSARQTDAILAANELLMKFFMFGGFFLDGIATAAEQLGGRAIGARYRPAFERTVKLTLVWGLGLGIGLSLIMLLLGPMIIDALTTAPAVRELARVYLFWAALTPFIATFAFQLDGIYVGATWSSTMRNVSILATSVFFVVQYVAMPHLGNHGLWLGLMCFLAARGISLGLMLPRRMARTFS</sequence>
<feature type="transmembrane region" description="Helical" evidence="6">
    <location>
        <begin position="139"/>
        <end position="163"/>
    </location>
</feature>
<feature type="transmembrane region" description="Helical" evidence="6">
    <location>
        <begin position="100"/>
        <end position="119"/>
    </location>
</feature>
<dbReference type="PANTHER" id="PTHR42893">
    <property type="entry name" value="PROTEIN DETOXIFICATION 44, CHLOROPLASTIC-RELATED"/>
    <property type="match status" value="1"/>
</dbReference>
<dbReference type="NCBIfam" id="TIGR00797">
    <property type="entry name" value="matE"/>
    <property type="match status" value="1"/>
</dbReference>
<feature type="transmembrane region" description="Helical" evidence="6">
    <location>
        <begin position="170"/>
        <end position="189"/>
    </location>
</feature>
<accession>A0A1I5D9B7</accession>
<reference evidence="7 8" key="1">
    <citation type="submission" date="2016-10" db="EMBL/GenBank/DDBJ databases">
        <authorList>
            <person name="de Groot N.N."/>
        </authorList>
    </citation>
    <scope>NUCLEOTIDE SEQUENCE [LARGE SCALE GENOMIC DNA]</scope>
    <source>
        <strain evidence="7 8">CGMCC 1.9157</strain>
    </source>
</reference>
<dbReference type="InterPro" id="IPR002528">
    <property type="entry name" value="MATE_fam"/>
</dbReference>
<comment type="subcellular location">
    <subcellularLocation>
        <location evidence="1">Membrane</location>
        <topology evidence="1">Multi-pass membrane protein</topology>
    </subcellularLocation>
</comment>
<dbReference type="GO" id="GO:0042910">
    <property type="term" value="F:xenobiotic transmembrane transporter activity"/>
    <property type="evidence" value="ECO:0007669"/>
    <property type="project" value="InterPro"/>
</dbReference>
<comment type="similarity">
    <text evidence="2">Belongs to the multi antimicrobial extrusion (MATE) (TC 2.A.66.1) family.</text>
</comment>
<feature type="transmembrane region" description="Helical" evidence="6">
    <location>
        <begin position="195"/>
        <end position="216"/>
    </location>
</feature>
<feature type="transmembrane region" description="Helical" evidence="6">
    <location>
        <begin position="415"/>
        <end position="436"/>
    </location>
</feature>
<evidence type="ECO:0000313" key="7">
    <source>
        <dbReference type="EMBL" id="SFN95802.1"/>
    </source>
</evidence>
<dbReference type="CDD" id="cd13136">
    <property type="entry name" value="MATE_DinF_like"/>
    <property type="match status" value="1"/>
</dbReference>